<dbReference type="GO" id="GO:0003723">
    <property type="term" value="F:RNA binding"/>
    <property type="evidence" value="ECO:0007669"/>
    <property type="project" value="UniProtKB-UniRule"/>
</dbReference>
<dbReference type="SUPFAM" id="SSF54928">
    <property type="entry name" value="RNA-binding domain, RBD"/>
    <property type="match status" value="2"/>
</dbReference>
<dbReference type="PROSITE" id="PS50102">
    <property type="entry name" value="RRM"/>
    <property type="match status" value="1"/>
</dbReference>
<organism evidence="5 6">
    <name type="scientific">Micractinium conductrix</name>
    <dbReference type="NCBI Taxonomy" id="554055"/>
    <lineage>
        <taxon>Eukaryota</taxon>
        <taxon>Viridiplantae</taxon>
        <taxon>Chlorophyta</taxon>
        <taxon>core chlorophytes</taxon>
        <taxon>Trebouxiophyceae</taxon>
        <taxon>Chlorellales</taxon>
        <taxon>Chlorellaceae</taxon>
        <taxon>Chlorella clade</taxon>
        <taxon>Micractinium</taxon>
    </lineage>
</organism>
<dbReference type="Proteomes" id="UP000239649">
    <property type="component" value="Unassembled WGS sequence"/>
</dbReference>
<evidence type="ECO:0000256" key="1">
    <source>
        <dbReference type="ARBA" id="ARBA00022884"/>
    </source>
</evidence>
<sequence>MVACLELSDVPGGASSDDLCLAAEQYAPVEQALLLSPGGTGSLCVALLWLQAGADLHAAAAALDGHPLAGSFLSAKVVEDPMQWVVRRVGSVQLLSRAAAPARSPPTPPQLAPTPAAAPPPPSAQPQYAPPRPGTALPRPAVPPAPSASAPAAPAAAAVQRSAGGTPASGAGVAAMEAELRELQAALQQSALEGSFQPAASAGEGWGSEEGEEGAEGWRDVHGKPARRGAGGANAGGAAAGTAGAAGDEHRIVVHNILPELTQKEVMDHFKPYGWMRLCSKKVGNTHALLSFEEPRAATAALQATNGHVVPALNPSAPLHSQWRYSSKGSGAKETSSAEPTTKLWIGNVMPEATLAAVERVFGRFGPVYACELRVAPESGRIDQWGFVNFRRVEDAKAALDALAWTPNELSTRLKLQYRPV</sequence>
<keyword evidence="6" id="KW-1185">Reference proteome</keyword>
<evidence type="ECO:0000256" key="2">
    <source>
        <dbReference type="PROSITE-ProRule" id="PRU00176"/>
    </source>
</evidence>
<dbReference type="SMART" id="SM00360">
    <property type="entry name" value="RRM"/>
    <property type="match status" value="3"/>
</dbReference>
<dbReference type="EMBL" id="LHPF02000029">
    <property type="protein sequence ID" value="PSC69160.1"/>
    <property type="molecule type" value="Genomic_DNA"/>
</dbReference>
<name>A0A2P6V4Z2_9CHLO</name>
<comment type="caution">
    <text evidence="5">The sequence shown here is derived from an EMBL/GenBank/DDBJ whole genome shotgun (WGS) entry which is preliminary data.</text>
</comment>
<accession>A0A2P6V4Z2</accession>
<dbReference type="Gene3D" id="3.30.70.330">
    <property type="match status" value="2"/>
</dbReference>
<evidence type="ECO:0000259" key="4">
    <source>
        <dbReference type="PROSITE" id="PS50102"/>
    </source>
</evidence>
<evidence type="ECO:0000313" key="6">
    <source>
        <dbReference type="Proteomes" id="UP000239649"/>
    </source>
</evidence>
<keyword evidence="1 2" id="KW-0694">RNA-binding</keyword>
<evidence type="ECO:0000313" key="5">
    <source>
        <dbReference type="EMBL" id="PSC69160.1"/>
    </source>
</evidence>
<dbReference type="InterPro" id="IPR000504">
    <property type="entry name" value="RRM_dom"/>
</dbReference>
<protein>
    <submittedName>
        <fullName evidence="5">Heterogeneous nuclear ribonucleo A B isoform X2</fullName>
    </submittedName>
</protein>
<feature type="compositionally biased region" description="Gly residues" evidence="3">
    <location>
        <begin position="229"/>
        <end position="239"/>
    </location>
</feature>
<feature type="region of interest" description="Disordered" evidence="3">
    <location>
        <begin position="197"/>
        <end position="245"/>
    </location>
</feature>
<gene>
    <name evidence="5" type="ORF">C2E20_7336</name>
</gene>
<evidence type="ECO:0000256" key="3">
    <source>
        <dbReference type="SAM" id="MobiDB-lite"/>
    </source>
</evidence>
<reference evidence="5 6" key="1">
    <citation type="journal article" date="2018" name="Plant J.">
        <title>Genome sequences of Chlorella sorokiniana UTEX 1602 and Micractinium conductrix SAG 241.80: implications to maltose excretion by a green alga.</title>
        <authorList>
            <person name="Arriola M.B."/>
            <person name="Velmurugan N."/>
            <person name="Zhang Y."/>
            <person name="Plunkett M.H."/>
            <person name="Hondzo H."/>
            <person name="Barney B.M."/>
        </authorList>
    </citation>
    <scope>NUCLEOTIDE SEQUENCE [LARGE SCALE GENOMIC DNA]</scope>
    <source>
        <strain evidence="5 6">SAG 241.80</strain>
    </source>
</reference>
<dbReference type="CDD" id="cd00590">
    <property type="entry name" value="RRM_SF"/>
    <property type="match status" value="1"/>
</dbReference>
<dbReference type="AlphaFoldDB" id="A0A2P6V4Z2"/>
<dbReference type="InterPro" id="IPR035979">
    <property type="entry name" value="RBD_domain_sf"/>
</dbReference>
<dbReference type="InterPro" id="IPR012677">
    <property type="entry name" value="Nucleotide-bd_a/b_plait_sf"/>
</dbReference>
<dbReference type="STRING" id="554055.A0A2P6V4Z2"/>
<dbReference type="Pfam" id="PF00076">
    <property type="entry name" value="RRM_1"/>
    <property type="match status" value="2"/>
</dbReference>
<dbReference type="PANTHER" id="PTHR23189">
    <property type="entry name" value="RNA RECOGNITION MOTIF-CONTAINING"/>
    <property type="match status" value="1"/>
</dbReference>
<feature type="region of interest" description="Disordered" evidence="3">
    <location>
        <begin position="99"/>
        <end position="150"/>
    </location>
</feature>
<feature type="domain" description="RRM" evidence="4">
    <location>
        <begin position="342"/>
        <end position="421"/>
    </location>
</feature>
<proteinExistence type="predicted"/>
<dbReference type="OrthoDB" id="439808at2759"/>
<feature type="compositionally biased region" description="Pro residues" evidence="3">
    <location>
        <begin position="103"/>
        <end position="133"/>
    </location>
</feature>